<feature type="transmembrane region" description="Helical" evidence="1">
    <location>
        <begin position="160"/>
        <end position="180"/>
    </location>
</feature>
<evidence type="ECO:0000256" key="1">
    <source>
        <dbReference type="SAM" id="Phobius"/>
    </source>
</evidence>
<dbReference type="InterPro" id="IPR005625">
    <property type="entry name" value="PepSY-ass_TM"/>
</dbReference>
<protein>
    <submittedName>
        <fullName evidence="2">PepSY domain-containing protein</fullName>
    </submittedName>
</protein>
<accession>A0ABS0EXI7</accession>
<reference evidence="2 3" key="1">
    <citation type="submission" date="2020-11" db="EMBL/GenBank/DDBJ databases">
        <title>WGS of Herminiimonas contaminans strain Marseille-Q4544 isolated from planarians Schmidtea mediterranea.</title>
        <authorList>
            <person name="Kangale L."/>
        </authorList>
    </citation>
    <scope>NUCLEOTIDE SEQUENCE [LARGE SCALE GENOMIC DNA]</scope>
    <source>
        <strain evidence="2 3">Marseille-Q4544</strain>
    </source>
</reference>
<dbReference type="PANTHER" id="PTHR34219">
    <property type="entry name" value="IRON-REGULATED INNER MEMBRANE PROTEIN-RELATED"/>
    <property type="match status" value="1"/>
</dbReference>
<keyword evidence="1" id="KW-1133">Transmembrane helix</keyword>
<evidence type="ECO:0000313" key="2">
    <source>
        <dbReference type="EMBL" id="MBF8177868.1"/>
    </source>
</evidence>
<dbReference type="Proteomes" id="UP000657372">
    <property type="component" value="Unassembled WGS sequence"/>
</dbReference>
<proteinExistence type="predicted"/>
<evidence type="ECO:0000313" key="3">
    <source>
        <dbReference type="Proteomes" id="UP000657372"/>
    </source>
</evidence>
<gene>
    <name evidence="2" type="ORF">IXC47_09260</name>
</gene>
<keyword evidence="1" id="KW-0472">Membrane</keyword>
<sequence>MLTSFPSQPTTTRVVNMRRIWVKTHRWVALSVGWILSLVGLLGAILILAQPLDKWMHPELFKAEVATSAAAANTVPVTLEEIRKQLISEFGNKSNFTLRPPRVAGDTYWVIVRGEPWSGTVYLNPTTGREQGRRGEYDGFVNFTFKLHSALLLKDTGKAILAWISLAYLILLISGLILWWPKRWPPSLKIELGKGLLRGLFDMHRIGGAVLGLLIAVSVATGAYMAWRPLGQFVTTLSGSDAIKPPVLSKEEAAKPAIVTLDQLVARGHAVFPTDPITYVQLSAKPNQPVRLRLLLADDPHPNGLTSVYLHPKTGEVLAAYRWDQLDPGARAFSFVYPLHTGELGGIALEALTFLSGLALGMLGITGIWLWWRRRP</sequence>
<keyword evidence="1" id="KW-0812">Transmembrane</keyword>
<feature type="transmembrane region" description="Helical" evidence="1">
    <location>
        <begin position="206"/>
        <end position="227"/>
    </location>
</feature>
<organism evidence="2 3">
    <name type="scientific">Herminiimonas contaminans</name>
    <dbReference type="NCBI Taxonomy" id="1111140"/>
    <lineage>
        <taxon>Bacteria</taxon>
        <taxon>Pseudomonadati</taxon>
        <taxon>Pseudomonadota</taxon>
        <taxon>Betaproteobacteria</taxon>
        <taxon>Burkholderiales</taxon>
        <taxon>Oxalobacteraceae</taxon>
        <taxon>Herminiimonas</taxon>
    </lineage>
</organism>
<dbReference type="Pfam" id="PF03929">
    <property type="entry name" value="PepSY_TM"/>
    <property type="match status" value="1"/>
</dbReference>
<dbReference type="EMBL" id="JADOEL010000006">
    <property type="protein sequence ID" value="MBF8177868.1"/>
    <property type="molecule type" value="Genomic_DNA"/>
</dbReference>
<feature type="transmembrane region" description="Helical" evidence="1">
    <location>
        <begin position="347"/>
        <end position="372"/>
    </location>
</feature>
<comment type="caution">
    <text evidence="2">The sequence shown here is derived from an EMBL/GenBank/DDBJ whole genome shotgun (WGS) entry which is preliminary data.</text>
</comment>
<feature type="transmembrane region" description="Helical" evidence="1">
    <location>
        <begin position="27"/>
        <end position="49"/>
    </location>
</feature>
<keyword evidence="3" id="KW-1185">Reference proteome</keyword>
<name>A0ABS0EXI7_9BURK</name>